<sequence length="293" mass="34418">MKSFTRKAKKTEIYSESEEGDHSEEYYSDNHEGISGSEQGYSDDESDNNETMDALKEELAEIPFEKLLEIQNKVGYKKFNDVINKKPGSDKEKTPTSKKFDSKDTRPKLKDLKKKSSKKQPTVESARKPVGRYRNIVQAKKVSRDPRFDALSGSFNEDLFSKSYSFIKDYQDSEMNMLKDSLSKARKSNPNEAQRLEKVINQMESRNQAKKQKDHRKELERKHKKKEMELTKMGKKPYFLKKSTLKEIELAEKFAKIKDSKKLDNLLEKRRKHNAAKEHRHMPYKRHQASERQ</sequence>
<dbReference type="InterPro" id="IPR009292">
    <property type="entry name" value="RRP36"/>
</dbReference>
<evidence type="ECO:0000313" key="11">
    <source>
        <dbReference type="EMBL" id="KAJ1917898.1"/>
    </source>
</evidence>
<gene>
    <name evidence="11" type="primary">RRP36</name>
    <name evidence="11" type="ORF">H4219_002942</name>
</gene>
<accession>A0A9W8DTQ2</accession>
<dbReference type="PANTHER" id="PTHR21738:SF0">
    <property type="entry name" value="RIBOSOMAL RNA PROCESSING PROTEIN 36 HOMOLOG"/>
    <property type="match status" value="1"/>
</dbReference>
<evidence type="ECO:0000256" key="3">
    <source>
        <dbReference type="ARBA" id="ARBA00022517"/>
    </source>
</evidence>
<keyword evidence="12" id="KW-1185">Reference proteome</keyword>
<dbReference type="Pfam" id="PF06102">
    <property type="entry name" value="RRP36"/>
    <property type="match status" value="1"/>
</dbReference>
<dbReference type="PANTHER" id="PTHR21738">
    <property type="entry name" value="RIBOSOMAL RNA PROCESSING PROTEIN 36 HOMOLOG"/>
    <property type="match status" value="1"/>
</dbReference>
<comment type="function">
    <text evidence="8 9">Component of the 90S pre-ribosome involved in the maturation of rRNAs. Required for early cleavages of the pre-RNAs in the 40S ribosomal subunit maturation pathway.</text>
</comment>
<comment type="caution">
    <text evidence="11">The sequence shown here is derived from an EMBL/GenBank/DDBJ whole genome shotgun (WGS) entry which is preliminary data.</text>
</comment>
<protein>
    <recommendedName>
        <fullName evidence="9">rRNA biogenesis protein RRP36</fullName>
    </recommendedName>
</protein>
<evidence type="ECO:0000256" key="1">
    <source>
        <dbReference type="ARBA" id="ARBA00004604"/>
    </source>
</evidence>
<evidence type="ECO:0000256" key="2">
    <source>
        <dbReference type="ARBA" id="ARBA00009418"/>
    </source>
</evidence>
<feature type="region of interest" description="Disordered" evidence="10">
    <location>
        <begin position="1"/>
        <end position="56"/>
    </location>
</feature>
<dbReference type="AlphaFoldDB" id="A0A9W8DTQ2"/>
<evidence type="ECO:0000256" key="8">
    <source>
        <dbReference type="ARBA" id="ARBA00025053"/>
    </source>
</evidence>
<keyword evidence="4 9" id="KW-0698">rRNA processing</keyword>
<keyword evidence="3 9" id="KW-0690">Ribosome biogenesis</keyword>
<dbReference type="EMBL" id="JANBPU010000059">
    <property type="protein sequence ID" value="KAJ1917898.1"/>
    <property type="molecule type" value="Genomic_DNA"/>
</dbReference>
<comment type="subunit">
    <text evidence="9">Associates with 90S and pre-40S pre-ribosomal particles.</text>
</comment>
<dbReference type="GO" id="GO:0005730">
    <property type="term" value="C:nucleolus"/>
    <property type="evidence" value="ECO:0007669"/>
    <property type="project" value="UniProtKB-SubCell"/>
</dbReference>
<comment type="subcellular location">
    <subcellularLocation>
        <location evidence="1 9">Nucleus</location>
        <location evidence="1 9">Nucleolus</location>
    </subcellularLocation>
</comment>
<feature type="region of interest" description="Disordered" evidence="10">
    <location>
        <begin position="261"/>
        <end position="293"/>
    </location>
</feature>
<reference evidence="11" key="1">
    <citation type="submission" date="2022-07" db="EMBL/GenBank/DDBJ databases">
        <title>Phylogenomic reconstructions and comparative analyses of Kickxellomycotina fungi.</title>
        <authorList>
            <person name="Reynolds N.K."/>
            <person name="Stajich J.E."/>
            <person name="Barry K."/>
            <person name="Grigoriev I.V."/>
            <person name="Crous P."/>
            <person name="Smith M.E."/>
        </authorList>
    </citation>
    <scope>NUCLEOTIDE SEQUENCE</scope>
    <source>
        <strain evidence="11">NBRC 100468</strain>
    </source>
</reference>
<feature type="region of interest" description="Disordered" evidence="10">
    <location>
        <begin position="80"/>
        <end position="132"/>
    </location>
</feature>
<feature type="region of interest" description="Disordered" evidence="10">
    <location>
        <begin position="202"/>
        <end position="233"/>
    </location>
</feature>
<feature type="compositionally biased region" description="Acidic residues" evidence="10">
    <location>
        <begin position="41"/>
        <end position="50"/>
    </location>
</feature>
<keyword evidence="7 9" id="KW-0687">Ribonucleoprotein</keyword>
<evidence type="ECO:0000256" key="6">
    <source>
        <dbReference type="ARBA" id="ARBA00023242"/>
    </source>
</evidence>
<name>A0A9W8DTQ2_9FUNG</name>
<evidence type="ECO:0000256" key="5">
    <source>
        <dbReference type="ARBA" id="ARBA00023054"/>
    </source>
</evidence>
<feature type="compositionally biased region" description="Basic and acidic residues" evidence="10">
    <location>
        <begin position="215"/>
        <end position="232"/>
    </location>
</feature>
<dbReference type="GO" id="GO:0030686">
    <property type="term" value="C:90S preribosome"/>
    <property type="evidence" value="ECO:0007669"/>
    <property type="project" value="TreeGrafter"/>
</dbReference>
<feature type="compositionally biased region" description="Basic and acidic residues" evidence="10">
    <location>
        <begin position="23"/>
        <end position="32"/>
    </location>
</feature>
<feature type="compositionally biased region" description="Basic and acidic residues" evidence="10">
    <location>
        <begin position="80"/>
        <end position="110"/>
    </location>
</feature>
<evidence type="ECO:0000256" key="7">
    <source>
        <dbReference type="ARBA" id="ARBA00023274"/>
    </source>
</evidence>
<evidence type="ECO:0000256" key="9">
    <source>
        <dbReference type="RuleBase" id="RU368027"/>
    </source>
</evidence>
<evidence type="ECO:0000313" key="12">
    <source>
        <dbReference type="Proteomes" id="UP001150538"/>
    </source>
</evidence>
<organism evidence="11 12">
    <name type="scientific">Mycoemilia scoparia</name>
    <dbReference type="NCBI Taxonomy" id="417184"/>
    <lineage>
        <taxon>Eukaryota</taxon>
        <taxon>Fungi</taxon>
        <taxon>Fungi incertae sedis</taxon>
        <taxon>Zoopagomycota</taxon>
        <taxon>Kickxellomycotina</taxon>
        <taxon>Kickxellomycetes</taxon>
        <taxon>Kickxellales</taxon>
        <taxon>Kickxellaceae</taxon>
        <taxon>Mycoemilia</taxon>
    </lineage>
</organism>
<dbReference type="OrthoDB" id="448446at2759"/>
<dbReference type="GO" id="GO:0000462">
    <property type="term" value="P:maturation of SSU-rRNA from tricistronic rRNA transcript (SSU-rRNA, 5.8S rRNA, LSU-rRNA)"/>
    <property type="evidence" value="ECO:0007669"/>
    <property type="project" value="TreeGrafter"/>
</dbReference>
<keyword evidence="6 9" id="KW-0539">Nucleus</keyword>
<dbReference type="Proteomes" id="UP001150538">
    <property type="component" value="Unassembled WGS sequence"/>
</dbReference>
<keyword evidence="5" id="KW-0175">Coiled coil</keyword>
<comment type="similarity">
    <text evidence="2 9">Belongs to the RRP36 family.</text>
</comment>
<proteinExistence type="inferred from homology"/>
<feature type="compositionally biased region" description="Basic residues" evidence="10">
    <location>
        <begin position="269"/>
        <end position="287"/>
    </location>
</feature>
<evidence type="ECO:0000256" key="10">
    <source>
        <dbReference type="SAM" id="MobiDB-lite"/>
    </source>
</evidence>
<evidence type="ECO:0000256" key="4">
    <source>
        <dbReference type="ARBA" id="ARBA00022552"/>
    </source>
</evidence>